<gene>
    <name evidence="16 17" type="primary">coaX</name>
    <name evidence="17" type="ORF">ERS852490_01047</name>
</gene>
<name>A0A174YMS3_9FIRM</name>
<dbReference type="GO" id="GO:0005524">
    <property type="term" value="F:ATP binding"/>
    <property type="evidence" value="ECO:0007669"/>
    <property type="project" value="UniProtKB-UniRule"/>
</dbReference>
<dbReference type="EC" id="2.7.1.33" evidence="6 16"/>
<comment type="cofactor">
    <cofactor evidence="16">
        <name>NH4(+)</name>
        <dbReference type="ChEBI" id="CHEBI:28938"/>
    </cofactor>
    <cofactor evidence="16">
        <name>K(+)</name>
        <dbReference type="ChEBI" id="CHEBI:29103"/>
    </cofactor>
    <text evidence="16">A monovalent cation. Ammonium or potassium.</text>
</comment>
<comment type="caution">
    <text evidence="16">Lacks conserved residue(s) required for the propagation of feature annotation.</text>
</comment>
<accession>A0A174YMS3</accession>
<evidence type="ECO:0000256" key="2">
    <source>
        <dbReference type="ARBA" id="ARBA00001958"/>
    </source>
</evidence>
<comment type="function">
    <text evidence="16">Catalyzes the phosphorylation of pantothenate (Pan), the first step in CoA biosynthesis.</text>
</comment>
<keyword evidence="11 16" id="KW-0067">ATP-binding</keyword>
<dbReference type="GO" id="GO:0005737">
    <property type="term" value="C:cytoplasm"/>
    <property type="evidence" value="ECO:0007669"/>
    <property type="project" value="UniProtKB-SubCell"/>
</dbReference>
<comment type="catalytic activity">
    <reaction evidence="1 16">
        <text>(R)-pantothenate + ATP = (R)-4'-phosphopantothenate + ADP + H(+)</text>
        <dbReference type="Rhea" id="RHEA:16373"/>
        <dbReference type="ChEBI" id="CHEBI:10986"/>
        <dbReference type="ChEBI" id="CHEBI:15378"/>
        <dbReference type="ChEBI" id="CHEBI:29032"/>
        <dbReference type="ChEBI" id="CHEBI:30616"/>
        <dbReference type="ChEBI" id="CHEBI:456216"/>
        <dbReference type="EC" id="2.7.1.33"/>
    </reaction>
</comment>
<evidence type="ECO:0000256" key="15">
    <source>
        <dbReference type="ARBA" id="ARBA00040883"/>
    </source>
</evidence>
<dbReference type="UniPathway" id="UPA00241">
    <property type="reaction ID" value="UER00352"/>
</dbReference>
<dbReference type="HAMAP" id="MF_01274">
    <property type="entry name" value="Pantothen_kinase_3"/>
    <property type="match status" value="1"/>
</dbReference>
<evidence type="ECO:0000256" key="10">
    <source>
        <dbReference type="ARBA" id="ARBA00022777"/>
    </source>
</evidence>
<evidence type="ECO:0000256" key="8">
    <source>
        <dbReference type="ARBA" id="ARBA00022679"/>
    </source>
</evidence>
<evidence type="ECO:0000313" key="18">
    <source>
        <dbReference type="Proteomes" id="UP000095621"/>
    </source>
</evidence>
<evidence type="ECO:0000256" key="4">
    <source>
        <dbReference type="ARBA" id="ARBA00005225"/>
    </source>
</evidence>
<dbReference type="OrthoDB" id="9804707at2"/>
<dbReference type="InterPro" id="IPR004619">
    <property type="entry name" value="Type_III_PanK"/>
</dbReference>
<evidence type="ECO:0000256" key="1">
    <source>
        <dbReference type="ARBA" id="ARBA00001206"/>
    </source>
</evidence>
<feature type="binding site" evidence="16">
    <location>
        <begin position="115"/>
        <end position="118"/>
    </location>
    <ligand>
        <name>substrate</name>
    </ligand>
</feature>
<dbReference type="RefSeq" id="WP_055215115.1">
    <property type="nucleotide sequence ID" value="NZ_CZBU01000002.1"/>
</dbReference>
<evidence type="ECO:0000256" key="7">
    <source>
        <dbReference type="ARBA" id="ARBA00022490"/>
    </source>
</evidence>
<feature type="binding site" evidence="16">
    <location>
        <position position="140"/>
    </location>
    <ligand>
        <name>ATP</name>
        <dbReference type="ChEBI" id="CHEBI:30616"/>
    </ligand>
</feature>
<dbReference type="AlphaFoldDB" id="A0A174YMS3"/>
<comment type="subcellular location">
    <subcellularLocation>
        <location evidence="3 16">Cytoplasm</location>
    </subcellularLocation>
</comment>
<evidence type="ECO:0000256" key="3">
    <source>
        <dbReference type="ARBA" id="ARBA00004496"/>
    </source>
</evidence>
<evidence type="ECO:0000256" key="11">
    <source>
        <dbReference type="ARBA" id="ARBA00022840"/>
    </source>
</evidence>
<dbReference type="PANTHER" id="PTHR34265">
    <property type="entry name" value="TYPE III PANTOTHENATE KINASE"/>
    <property type="match status" value="1"/>
</dbReference>
<dbReference type="PANTHER" id="PTHR34265:SF1">
    <property type="entry name" value="TYPE III PANTOTHENATE KINASE"/>
    <property type="match status" value="1"/>
</dbReference>
<feature type="binding site" evidence="16">
    <location>
        <position position="137"/>
    </location>
    <ligand>
        <name>K(+)</name>
        <dbReference type="ChEBI" id="CHEBI:29103"/>
    </ligand>
</feature>
<dbReference type="GO" id="GO:0015937">
    <property type="term" value="P:coenzyme A biosynthetic process"/>
    <property type="evidence" value="ECO:0007669"/>
    <property type="project" value="UniProtKB-UniRule"/>
</dbReference>
<comment type="cofactor">
    <cofactor evidence="2">
        <name>K(+)</name>
        <dbReference type="ChEBI" id="CHEBI:29103"/>
    </cofactor>
</comment>
<evidence type="ECO:0000256" key="5">
    <source>
        <dbReference type="ARBA" id="ARBA00011738"/>
    </source>
</evidence>
<comment type="subunit">
    <text evidence="5 16">Homodimer.</text>
</comment>
<dbReference type="Pfam" id="PF03309">
    <property type="entry name" value="Pan_kinase"/>
    <property type="match status" value="1"/>
</dbReference>
<keyword evidence="16" id="KW-0479">Metal-binding</keyword>
<dbReference type="GO" id="GO:0046872">
    <property type="term" value="F:metal ion binding"/>
    <property type="evidence" value="ECO:0007669"/>
    <property type="project" value="UniProtKB-KW"/>
</dbReference>
<feature type="active site" description="Proton acceptor" evidence="16">
    <location>
        <position position="117"/>
    </location>
</feature>
<reference evidence="17 18" key="1">
    <citation type="submission" date="2015-09" db="EMBL/GenBank/DDBJ databases">
        <authorList>
            <consortium name="Pathogen Informatics"/>
        </authorList>
    </citation>
    <scope>NUCLEOTIDE SEQUENCE [LARGE SCALE GENOMIC DNA]</scope>
    <source>
        <strain evidence="17 18">2789STDY5834875</strain>
    </source>
</reference>
<dbReference type="Gene3D" id="3.30.420.40">
    <property type="match status" value="2"/>
</dbReference>
<dbReference type="NCBIfam" id="TIGR00671">
    <property type="entry name" value="baf"/>
    <property type="match status" value="1"/>
</dbReference>
<proteinExistence type="inferred from homology"/>
<evidence type="ECO:0000256" key="12">
    <source>
        <dbReference type="ARBA" id="ARBA00022958"/>
    </source>
</evidence>
<evidence type="ECO:0000313" key="17">
    <source>
        <dbReference type="EMBL" id="CUQ76424.1"/>
    </source>
</evidence>
<evidence type="ECO:0000256" key="13">
    <source>
        <dbReference type="ARBA" id="ARBA00022993"/>
    </source>
</evidence>
<protein>
    <recommendedName>
        <fullName evidence="15 16">Type III pantothenate kinase</fullName>
        <ecNumber evidence="6 16">2.7.1.33</ecNumber>
    </recommendedName>
    <alternativeName>
        <fullName evidence="16">PanK-III</fullName>
    </alternativeName>
    <alternativeName>
        <fullName evidence="16">Pantothenic acid kinase</fullName>
    </alternativeName>
</protein>
<dbReference type="NCBIfam" id="NF009855">
    <property type="entry name" value="PRK13321.1"/>
    <property type="match status" value="1"/>
</dbReference>
<comment type="similarity">
    <text evidence="14 16">Belongs to the type III pantothenate kinase family.</text>
</comment>
<sequence length="268" mass="28319">MSRKNTKGTILAIDMGNTNIVIGCVDDDKVIFEERLSTDLSKTELEYAISFKNVLEIYNIKSEDINGAIISSVVPQLVNVIKAAVEKVVDIEPLVVGPGVKTGLNILMDQPKQVGSDLIVDAVAATHDYGAPVIIVDIGTATTISAVDENGNYIGGAILPGAGVSMNSLSSRTAQLPRISFDAPKGPVGKNTVDCMKSGLIYGHAGSIDGIIDRIIDCCGFGKNGKSAAKLVATGGLSKVIIPFCRNRIETDPALLIRGLKYIYDKNV</sequence>
<dbReference type="Proteomes" id="UP000095621">
    <property type="component" value="Unassembled WGS sequence"/>
</dbReference>
<feature type="binding site" evidence="16">
    <location>
        <position position="192"/>
    </location>
    <ligand>
        <name>substrate</name>
    </ligand>
</feature>
<keyword evidence="8 16" id="KW-0808">Transferase</keyword>
<keyword evidence="9 16" id="KW-0547">Nucleotide-binding</keyword>
<dbReference type="EMBL" id="CZBU01000002">
    <property type="protein sequence ID" value="CUQ76424.1"/>
    <property type="molecule type" value="Genomic_DNA"/>
</dbReference>
<keyword evidence="13 16" id="KW-0173">Coenzyme A biosynthesis</keyword>
<comment type="pathway">
    <text evidence="4 16">Cofactor biosynthesis; coenzyme A biosynthesis; CoA from (R)-pantothenate: step 1/5.</text>
</comment>
<dbReference type="InterPro" id="IPR043129">
    <property type="entry name" value="ATPase_NBD"/>
</dbReference>
<evidence type="ECO:0000256" key="14">
    <source>
        <dbReference type="ARBA" id="ARBA00038036"/>
    </source>
</evidence>
<organism evidence="17 18">
    <name type="scientific">Lachnospira eligens</name>
    <dbReference type="NCBI Taxonomy" id="39485"/>
    <lineage>
        <taxon>Bacteria</taxon>
        <taxon>Bacillati</taxon>
        <taxon>Bacillota</taxon>
        <taxon>Clostridia</taxon>
        <taxon>Lachnospirales</taxon>
        <taxon>Lachnospiraceae</taxon>
        <taxon>Lachnospira</taxon>
    </lineage>
</organism>
<feature type="binding site" evidence="16">
    <location>
        <begin position="14"/>
        <end position="21"/>
    </location>
    <ligand>
        <name>ATP</name>
        <dbReference type="ChEBI" id="CHEBI:30616"/>
    </ligand>
</feature>
<evidence type="ECO:0000256" key="16">
    <source>
        <dbReference type="HAMAP-Rule" id="MF_01274"/>
    </source>
</evidence>
<keyword evidence="10 16" id="KW-0418">Kinase</keyword>
<dbReference type="SUPFAM" id="SSF53067">
    <property type="entry name" value="Actin-like ATPase domain"/>
    <property type="match status" value="2"/>
</dbReference>
<dbReference type="CDD" id="cd24015">
    <property type="entry name" value="ASKHA_NBD_PanK-III"/>
    <property type="match status" value="1"/>
</dbReference>
<keyword evidence="7 16" id="KW-0963">Cytoplasm</keyword>
<keyword evidence="12 16" id="KW-0630">Potassium</keyword>
<dbReference type="GO" id="GO:0004594">
    <property type="term" value="F:pantothenate kinase activity"/>
    <property type="evidence" value="ECO:0007669"/>
    <property type="project" value="UniProtKB-UniRule"/>
</dbReference>
<evidence type="ECO:0000256" key="9">
    <source>
        <dbReference type="ARBA" id="ARBA00022741"/>
    </source>
</evidence>
<evidence type="ECO:0000256" key="6">
    <source>
        <dbReference type="ARBA" id="ARBA00012102"/>
    </source>
</evidence>